<dbReference type="Proteomes" id="UP000271603">
    <property type="component" value="Chromosome"/>
</dbReference>
<dbReference type="Pfam" id="PF00144">
    <property type="entry name" value="Beta-lactamase"/>
    <property type="match status" value="1"/>
</dbReference>
<organism evidence="2 3">
    <name type="scientific">Serratia rubidaea</name>
    <name type="common">Serratia marinorubra</name>
    <dbReference type="NCBI Taxonomy" id="61652"/>
    <lineage>
        <taxon>Bacteria</taxon>
        <taxon>Pseudomonadati</taxon>
        <taxon>Pseudomonadota</taxon>
        <taxon>Gammaproteobacteria</taxon>
        <taxon>Enterobacterales</taxon>
        <taxon>Yersiniaceae</taxon>
        <taxon>Serratia</taxon>
    </lineage>
</organism>
<dbReference type="EMBL" id="LR134155">
    <property type="protein sequence ID" value="VEA73219.1"/>
    <property type="molecule type" value="Genomic_DNA"/>
</dbReference>
<accession>A0A447QT38</accession>
<proteinExistence type="predicted"/>
<dbReference type="InterPro" id="IPR012338">
    <property type="entry name" value="Beta-lactam/transpept-like"/>
</dbReference>
<dbReference type="AlphaFoldDB" id="A0A447QT38"/>
<dbReference type="EC" id="3.4.11.19" evidence="2"/>
<dbReference type="Gene3D" id="3.40.710.10">
    <property type="entry name" value="DD-peptidase/beta-lactamase superfamily"/>
    <property type="match status" value="1"/>
</dbReference>
<dbReference type="PANTHER" id="PTHR46825">
    <property type="entry name" value="D-ALANYL-D-ALANINE-CARBOXYPEPTIDASE/ENDOPEPTIDASE AMPH"/>
    <property type="match status" value="1"/>
</dbReference>
<dbReference type="InterPro" id="IPR050491">
    <property type="entry name" value="AmpC-like"/>
</dbReference>
<dbReference type="InterPro" id="IPR001466">
    <property type="entry name" value="Beta-lactam-related"/>
</dbReference>
<dbReference type="GO" id="GO:0004177">
    <property type="term" value="F:aminopeptidase activity"/>
    <property type="evidence" value="ECO:0007669"/>
    <property type="project" value="UniProtKB-KW"/>
</dbReference>
<sequence length="541" mass="58435">MSDTQLRWRDARATAERLLADWRLPGEPGGAITLFDTQRTQAVVCAGQADLARGEPFTADSVVRYASLTKHIFAALALNATDGTLRLDQPLGELLPQLRGEPAGVSVGQALDMTGGLPDVRETLGLLGISGYSVSHAEPVMTFIQGLSRLNFPAGSEISYSNTGYRLVEAALQQRGYRFAQLVQQHIAQPLQLGWQAPDSWFDIVPGLSPGYWRAPQGWQQSSAGLHLSASGSLTGSIGDLTRWLQALLGDRGAAAGVLQQLSAPRYLTNGQLSAYGLGLARTPLGPHQLLGHGGSHAGYKTYFLLAPERQVGMALVANREDCDSTSIALQVMAALLGEALPPRSRAIPDGIYATLADPYWLEVSNGNVAYLGCAETLYQAEDGYAVSLRAQRPMRLKWNGENIDGEVGHVARTFWPVQTSGRCLQHVQGTWYHPHYRTAFEIRGDQVHIGVGPAAHIGTLSPLGDGRMLVESRDGPWLKRFCLYFRGYSVDLIAEGSRVLTFRRGSGSHAHNAPAQRPLSLTINSASNSRCLSAAVKFTC</sequence>
<name>A0A447QT38_SERRU</name>
<evidence type="ECO:0000313" key="2">
    <source>
        <dbReference type="EMBL" id="VEA73219.1"/>
    </source>
</evidence>
<feature type="domain" description="Beta-lactamase-related" evidence="1">
    <location>
        <begin position="27"/>
        <end position="322"/>
    </location>
</feature>
<dbReference type="STRING" id="61652.AXX16_3228"/>
<keyword evidence="2" id="KW-0378">Hydrolase</keyword>
<gene>
    <name evidence="2" type="primary">dap</name>
    <name evidence="2" type="ORF">NCTC9419_04847</name>
</gene>
<reference evidence="2 3" key="1">
    <citation type="submission" date="2018-12" db="EMBL/GenBank/DDBJ databases">
        <authorList>
            <consortium name="Pathogen Informatics"/>
        </authorList>
    </citation>
    <scope>NUCLEOTIDE SEQUENCE [LARGE SCALE GENOMIC DNA]</scope>
    <source>
        <strain evidence="2 3">NCTC9419</strain>
    </source>
</reference>
<keyword evidence="2" id="KW-0645">Protease</keyword>
<protein>
    <submittedName>
        <fullName evidence="2">D-aminopeptidase</fullName>
        <ecNumber evidence="2">3.4.11.19</ecNumber>
    </submittedName>
</protein>
<dbReference type="SUPFAM" id="SSF56601">
    <property type="entry name" value="beta-lactamase/transpeptidase-like"/>
    <property type="match status" value="1"/>
</dbReference>
<dbReference type="PANTHER" id="PTHR46825:SF9">
    <property type="entry name" value="BETA-LACTAMASE-RELATED DOMAIN-CONTAINING PROTEIN"/>
    <property type="match status" value="1"/>
</dbReference>
<evidence type="ECO:0000313" key="3">
    <source>
        <dbReference type="Proteomes" id="UP000271603"/>
    </source>
</evidence>
<keyword evidence="2" id="KW-0031">Aminopeptidase</keyword>
<evidence type="ECO:0000259" key="1">
    <source>
        <dbReference type="Pfam" id="PF00144"/>
    </source>
</evidence>